<name>A0A8S5NM01_9CAUD</name>
<organism evidence="1">
    <name type="scientific">Podoviridae sp. ctsNK10</name>
    <dbReference type="NCBI Taxonomy" id="2826582"/>
    <lineage>
        <taxon>Viruses</taxon>
        <taxon>Duplodnaviria</taxon>
        <taxon>Heunggongvirae</taxon>
        <taxon>Uroviricota</taxon>
        <taxon>Caudoviricetes</taxon>
    </lineage>
</organism>
<protein>
    <submittedName>
        <fullName evidence="1">Uncharacterized protein</fullName>
    </submittedName>
</protein>
<dbReference type="EMBL" id="BK015191">
    <property type="protein sequence ID" value="DAD95306.1"/>
    <property type="molecule type" value="Genomic_DNA"/>
</dbReference>
<proteinExistence type="predicted"/>
<accession>A0A8S5NM01</accession>
<evidence type="ECO:0000313" key="1">
    <source>
        <dbReference type="EMBL" id="DAD95306.1"/>
    </source>
</evidence>
<sequence length="63" mass="7464">MSVYIDKDNPAKVMISIKEKDPKTGLKQLKQHYYSYDFSDDEQIKQFNKDIQKYKIAARANFS</sequence>
<reference evidence="1" key="1">
    <citation type="journal article" date="2021" name="Proc. Natl. Acad. Sci. U.S.A.">
        <title>A Catalog of Tens of Thousands of Viruses from Human Metagenomes Reveals Hidden Associations with Chronic Diseases.</title>
        <authorList>
            <person name="Tisza M.J."/>
            <person name="Buck C.B."/>
        </authorList>
    </citation>
    <scope>NUCLEOTIDE SEQUENCE</scope>
    <source>
        <strain evidence="1">CtsNK10</strain>
    </source>
</reference>